<gene>
    <name evidence="5" type="primary">tam</name>
    <name evidence="6" type="ORF">C0Z20_03015</name>
</gene>
<sequence>METKTDWNARQYMLFEKERTRPVRDLVASVPMEQVRVAIDIGCGPGNSTEVLRELAPAATISGIDSSPDMIDAARKRLPDLSFAVADIATWEDTGPYDLILANAVLQWVPSHETLLPKLLGKLAAGGTLAFQVPDNLDEPTHRLMREVAASGPWASKLEDVRLGIRHTAQWYYALLKPLGVRVDAWRTIYYHPLAGGADAVVEWLKGTGLRPFLSPLDQTEQAGFLARYRDAIAEAYPAFNDGSVLLPFPRLFIVATRV</sequence>
<dbReference type="AlphaFoldDB" id="A0A2N7XAP4"/>
<dbReference type="EMBL" id="PNYC01000001">
    <property type="protein sequence ID" value="PMS38823.1"/>
    <property type="molecule type" value="Genomic_DNA"/>
</dbReference>
<evidence type="ECO:0000256" key="1">
    <source>
        <dbReference type="ARBA" id="ARBA00022490"/>
    </source>
</evidence>
<evidence type="ECO:0000256" key="4">
    <source>
        <dbReference type="ARBA" id="ARBA00022691"/>
    </source>
</evidence>
<keyword evidence="7" id="KW-1185">Reference proteome</keyword>
<comment type="similarity">
    <text evidence="5">Belongs to the methyltransferase superfamily. Tam family.</text>
</comment>
<dbReference type="HAMAP" id="MF_00560">
    <property type="entry name" value="Tran_acon_Me_trans"/>
    <property type="match status" value="1"/>
</dbReference>
<protein>
    <recommendedName>
        <fullName evidence="5">Trans-aconitate 2-methyltransferase</fullName>
        <ecNumber evidence="5">2.1.1.144</ecNumber>
    </recommendedName>
</protein>
<dbReference type="InterPro" id="IPR029063">
    <property type="entry name" value="SAM-dependent_MTases_sf"/>
</dbReference>
<dbReference type="Proteomes" id="UP000235777">
    <property type="component" value="Unassembled WGS sequence"/>
</dbReference>
<dbReference type="SUPFAM" id="SSF53335">
    <property type="entry name" value="S-adenosyl-L-methionine-dependent methyltransferases"/>
    <property type="match status" value="1"/>
</dbReference>
<comment type="subcellular location">
    <subcellularLocation>
        <location evidence="5">Cytoplasm</location>
    </subcellularLocation>
</comment>
<comment type="caution">
    <text evidence="6">The sequence shown here is derived from an EMBL/GenBank/DDBJ whole genome shotgun (WGS) entry which is preliminary data.</text>
</comment>
<evidence type="ECO:0000313" key="6">
    <source>
        <dbReference type="EMBL" id="PMS38823.1"/>
    </source>
</evidence>
<evidence type="ECO:0000256" key="3">
    <source>
        <dbReference type="ARBA" id="ARBA00022679"/>
    </source>
</evidence>
<dbReference type="RefSeq" id="WP_018439167.1">
    <property type="nucleotide sequence ID" value="NZ_KB890165.1"/>
</dbReference>
<comment type="function">
    <text evidence="5">Catalyzes the S-adenosylmethionine monomethyl esterification of trans-aconitate.</text>
</comment>
<dbReference type="GO" id="GO:0030798">
    <property type="term" value="F:trans-aconitate 2-methyltransferase activity"/>
    <property type="evidence" value="ECO:0007669"/>
    <property type="project" value="UniProtKB-UniRule"/>
</dbReference>
<proteinExistence type="inferred from homology"/>
<keyword evidence="1 5" id="KW-0963">Cytoplasm</keyword>
<dbReference type="Gene3D" id="3.40.50.150">
    <property type="entry name" value="Vaccinia Virus protein VP39"/>
    <property type="match status" value="1"/>
</dbReference>
<name>A0A2N7XAP4_9BURK</name>
<dbReference type="Gene3D" id="1.10.150.290">
    <property type="entry name" value="S-adenosyl-L-methionine-dependent methyltransferases"/>
    <property type="match status" value="1"/>
</dbReference>
<dbReference type="PANTHER" id="PTHR43861:SF1">
    <property type="entry name" value="TRANS-ACONITATE 2-METHYLTRANSFERASE"/>
    <property type="match status" value="1"/>
</dbReference>
<dbReference type="OrthoDB" id="9795085at2"/>
<dbReference type="CDD" id="cd02440">
    <property type="entry name" value="AdoMet_MTases"/>
    <property type="match status" value="1"/>
</dbReference>
<reference evidence="6 7" key="1">
    <citation type="submission" date="2018-01" db="EMBL/GenBank/DDBJ databases">
        <title>Whole genome analyses suggest that Burkholderia sensu lato contains two further novel genera in the rhizoxinica-symbiotica group Mycetohabitans gen. nov., and Trinickia gen. nov.: implications for the evolution of diazotrophy and nodulation in the Burkholderiaceae.</title>
        <authorList>
            <person name="Estrada-de los Santos P."/>
            <person name="Palmer M."/>
            <person name="Chavez-Ramirez B."/>
            <person name="Beukes C."/>
            <person name="Steenkamp E.T."/>
            <person name="Hirsch A.M."/>
            <person name="Manyaka P."/>
            <person name="Maluk M."/>
            <person name="Lafos M."/>
            <person name="Crook M."/>
            <person name="Gross E."/>
            <person name="Simon M.F."/>
            <person name="Bueno dos Reis Junior F."/>
            <person name="Poole P.S."/>
            <person name="Venter S.N."/>
            <person name="James E.K."/>
        </authorList>
    </citation>
    <scope>NUCLEOTIDE SEQUENCE [LARGE SCALE GENOMIC DNA]</scope>
    <source>
        <strain evidence="6 7">JPY 581</strain>
    </source>
</reference>
<dbReference type="STRING" id="863227.GCA_000373005_00655"/>
<comment type="catalytic activity">
    <reaction evidence="5">
        <text>trans-aconitate + S-adenosyl-L-methionine = (E)-3-(methoxycarbonyl)pent-2-enedioate + S-adenosyl-L-homocysteine</text>
        <dbReference type="Rhea" id="RHEA:14969"/>
        <dbReference type="ChEBI" id="CHEBI:15708"/>
        <dbReference type="ChEBI" id="CHEBI:57470"/>
        <dbReference type="ChEBI" id="CHEBI:57856"/>
        <dbReference type="ChEBI" id="CHEBI:59789"/>
        <dbReference type="EC" id="2.1.1.144"/>
    </reaction>
</comment>
<dbReference type="Pfam" id="PF13489">
    <property type="entry name" value="Methyltransf_23"/>
    <property type="match status" value="1"/>
</dbReference>
<dbReference type="GO" id="GO:0005737">
    <property type="term" value="C:cytoplasm"/>
    <property type="evidence" value="ECO:0007669"/>
    <property type="project" value="UniProtKB-SubCell"/>
</dbReference>
<evidence type="ECO:0000256" key="5">
    <source>
        <dbReference type="HAMAP-Rule" id="MF_00560"/>
    </source>
</evidence>
<evidence type="ECO:0000256" key="2">
    <source>
        <dbReference type="ARBA" id="ARBA00022603"/>
    </source>
</evidence>
<accession>A0A2N7XAP4</accession>
<keyword evidence="4 5" id="KW-0949">S-adenosyl-L-methionine</keyword>
<organism evidence="6 7">
    <name type="scientific">Trinickia symbiotica</name>
    <dbReference type="NCBI Taxonomy" id="863227"/>
    <lineage>
        <taxon>Bacteria</taxon>
        <taxon>Pseudomonadati</taxon>
        <taxon>Pseudomonadota</taxon>
        <taxon>Betaproteobacteria</taxon>
        <taxon>Burkholderiales</taxon>
        <taxon>Burkholderiaceae</taxon>
        <taxon>Trinickia</taxon>
    </lineage>
</organism>
<dbReference type="InterPro" id="IPR023506">
    <property type="entry name" value="Trans-aconitate_MeTrfase"/>
</dbReference>
<keyword evidence="2 5" id="KW-0489">Methyltransferase</keyword>
<evidence type="ECO:0000313" key="7">
    <source>
        <dbReference type="Proteomes" id="UP000235777"/>
    </source>
</evidence>
<keyword evidence="3 5" id="KW-0808">Transferase</keyword>
<dbReference type="GO" id="GO:0032259">
    <property type="term" value="P:methylation"/>
    <property type="evidence" value="ECO:0007669"/>
    <property type="project" value="UniProtKB-KW"/>
</dbReference>
<dbReference type="EC" id="2.1.1.144" evidence="5"/>
<dbReference type="InterPro" id="IPR023149">
    <property type="entry name" value="Trans_acon_MeTrfase_C"/>
</dbReference>
<dbReference type="NCBIfam" id="NF002463">
    <property type="entry name" value="PRK01683.1"/>
    <property type="match status" value="1"/>
</dbReference>
<dbReference type="PANTHER" id="PTHR43861">
    <property type="entry name" value="TRANS-ACONITATE 2-METHYLTRANSFERASE-RELATED"/>
    <property type="match status" value="1"/>
</dbReference>